<feature type="chain" id="PRO_5036261182" evidence="1">
    <location>
        <begin position="32"/>
        <end position="119"/>
    </location>
</feature>
<sequence>MDGWIGSCPLSGSLCWLLLLACLSRSATVSCACEVVCMHSLPCYLWFFEMFRVFFFSGSCLLANLLTANANNCLIFCLPCCTMHVSESLHLSLGNRTEEDHGSQCKKQRCAISWPGDRR</sequence>
<feature type="signal peptide" evidence="1">
    <location>
        <begin position="1"/>
        <end position="31"/>
    </location>
</feature>
<reference evidence="2" key="1">
    <citation type="submission" date="2021-05" db="EMBL/GenBank/DDBJ databases">
        <authorList>
            <person name="Alioto T."/>
            <person name="Alioto T."/>
            <person name="Gomez Garrido J."/>
        </authorList>
    </citation>
    <scope>NUCLEOTIDE SEQUENCE</scope>
</reference>
<proteinExistence type="predicted"/>
<dbReference type="AlphaFoldDB" id="A0A8D8JX41"/>
<keyword evidence="1" id="KW-0732">Signal</keyword>
<evidence type="ECO:0000313" key="2">
    <source>
        <dbReference type="EMBL" id="CAG6580200.1"/>
    </source>
</evidence>
<dbReference type="EMBL" id="HBUE01303729">
    <property type="protein sequence ID" value="CAG6580200.1"/>
    <property type="molecule type" value="Transcribed_RNA"/>
</dbReference>
<organism evidence="2">
    <name type="scientific">Culex pipiens</name>
    <name type="common">House mosquito</name>
    <dbReference type="NCBI Taxonomy" id="7175"/>
    <lineage>
        <taxon>Eukaryota</taxon>
        <taxon>Metazoa</taxon>
        <taxon>Ecdysozoa</taxon>
        <taxon>Arthropoda</taxon>
        <taxon>Hexapoda</taxon>
        <taxon>Insecta</taxon>
        <taxon>Pterygota</taxon>
        <taxon>Neoptera</taxon>
        <taxon>Endopterygota</taxon>
        <taxon>Diptera</taxon>
        <taxon>Nematocera</taxon>
        <taxon>Culicoidea</taxon>
        <taxon>Culicidae</taxon>
        <taxon>Culicinae</taxon>
        <taxon>Culicini</taxon>
        <taxon>Culex</taxon>
        <taxon>Culex</taxon>
    </lineage>
</organism>
<protein>
    <submittedName>
        <fullName evidence="2">(northern house mosquito) hypothetical protein</fullName>
    </submittedName>
</protein>
<accession>A0A8D8JX41</accession>
<dbReference type="EMBL" id="HBUE01197685">
    <property type="protein sequence ID" value="CAG6528463.1"/>
    <property type="molecule type" value="Transcribed_RNA"/>
</dbReference>
<name>A0A8D8JX41_CULPI</name>
<dbReference type="EMBL" id="HBUE01127435">
    <property type="protein sequence ID" value="CAG6495089.1"/>
    <property type="molecule type" value="Transcribed_RNA"/>
</dbReference>
<evidence type="ECO:0000256" key="1">
    <source>
        <dbReference type="SAM" id="SignalP"/>
    </source>
</evidence>